<sequence length="248" mass="28169">MLKNIFNNKYLNTIYIWVALVAISLVSKHILLLSLAIIYTGFLPFLNVVLWLSVSDAGTKLREKLKVWHWAVIFSWLLFLYSLYAQKWTAGVLNGIFHVDAGNFGITYSLLAFLFTPIGLLYHETVTGYAYAIFIVVASFLVYAIPVALLTDIPFKKILKHSAVFFSGVLLTSLFLSMVSILPKHLNDITTRFALWSDFNSSHLCADEWSKRSKSVIFLGGPNMLAYYPSNKQGQKFKVEVCQSWKSF</sequence>
<comment type="caution">
    <text evidence="2">The sequence shown here is derived from an EMBL/GenBank/DDBJ whole genome shotgun (WGS) entry which is preliminary data.</text>
</comment>
<evidence type="ECO:0000313" key="2">
    <source>
        <dbReference type="EMBL" id="MBN8124479.1"/>
    </source>
</evidence>
<name>A0AAW4HIZ9_VIBVL</name>
<keyword evidence="1" id="KW-0472">Membrane</keyword>
<feature type="transmembrane region" description="Helical" evidence="1">
    <location>
        <begin position="67"/>
        <end position="84"/>
    </location>
</feature>
<feature type="transmembrane region" description="Helical" evidence="1">
    <location>
        <begin position="104"/>
        <end position="122"/>
    </location>
</feature>
<organism evidence="2 3">
    <name type="scientific">Vibrio vulnificus</name>
    <dbReference type="NCBI Taxonomy" id="672"/>
    <lineage>
        <taxon>Bacteria</taxon>
        <taxon>Pseudomonadati</taxon>
        <taxon>Pseudomonadota</taxon>
        <taxon>Gammaproteobacteria</taxon>
        <taxon>Vibrionales</taxon>
        <taxon>Vibrionaceae</taxon>
        <taxon>Vibrio</taxon>
    </lineage>
</organism>
<evidence type="ECO:0000256" key="1">
    <source>
        <dbReference type="SAM" id="Phobius"/>
    </source>
</evidence>
<keyword evidence="1" id="KW-0812">Transmembrane</keyword>
<accession>A0AAW4HIZ9</accession>
<dbReference type="AlphaFoldDB" id="A0AAW4HIZ9"/>
<feature type="transmembrane region" description="Helical" evidence="1">
    <location>
        <begin position="129"/>
        <end position="151"/>
    </location>
</feature>
<evidence type="ECO:0000313" key="3">
    <source>
        <dbReference type="Proteomes" id="UP000664056"/>
    </source>
</evidence>
<feature type="transmembrane region" description="Helical" evidence="1">
    <location>
        <begin position="37"/>
        <end position="55"/>
    </location>
</feature>
<gene>
    <name evidence="2" type="ORF">J0J18_22415</name>
</gene>
<reference evidence="2" key="1">
    <citation type="submission" date="2021-03" db="EMBL/GenBank/DDBJ databases">
        <title>Study of the foodborne Vibrio vulnificus isolates from China.</title>
        <authorList>
            <person name="Zheng Z."/>
            <person name="Ye L."/>
        </authorList>
    </citation>
    <scope>NUCLEOTIDE SEQUENCE</scope>
    <source>
        <strain evidence="2">Vv1582</strain>
    </source>
</reference>
<proteinExistence type="predicted"/>
<keyword evidence="1" id="KW-1133">Transmembrane helix</keyword>
<feature type="transmembrane region" description="Helical" evidence="1">
    <location>
        <begin position="12"/>
        <end position="31"/>
    </location>
</feature>
<dbReference type="EMBL" id="JAFKOQ010000036">
    <property type="protein sequence ID" value="MBN8124479.1"/>
    <property type="molecule type" value="Genomic_DNA"/>
</dbReference>
<feature type="transmembrane region" description="Helical" evidence="1">
    <location>
        <begin position="163"/>
        <end position="182"/>
    </location>
</feature>
<dbReference type="Proteomes" id="UP000664056">
    <property type="component" value="Unassembled WGS sequence"/>
</dbReference>
<protein>
    <submittedName>
        <fullName evidence="2">Uncharacterized protein</fullName>
    </submittedName>
</protein>
<dbReference type="RefSeq" id="WP_080608886.1">
    <property type="nucleotide sequence ID" value="NZ_JAFKOQ010000036.1"/>
</dbReference>